<feature type="binding site" evidence="11">
    <location>
        <position position="246"/>
    </location>
    <ligand>
        <name>NAD(+)</name>
        <dbReference type="ChEBI" id="CHEBI:57540"/>
    </ligand>
</feature>
<reference evidence="17" key="1">
    <citation type="journal article" date="2019" name="Int. J. Syst. Evol. Microbiol.">
        <title>The Global Catalogue of Microorganisms (GCM) 10K type strain sequencing project: providing services to taxonomists for standard genome sequencing and annotation.</title>
        <authorList>
            <consortium name="The Broad Institute Genomics Platform"/>
            <consortium name="The Broad Institute Genome Sequencing Center for Infectious Disease"/>
            <person name="Wu L."/>
            <person name="Ma J."/>
        </authorList>
    </citation>
    <scope>NUCLEOTIDE SEQUENCE [LARGE SCALE GENOMIC DNA]</scope>
    <source>
        <strain evidence="17">KCTC 23314</strain>
    </source>
</reference>
<keyword evidence="5 11" id="KW-0658">Purine biosynthesis</keyword>
<dbReference type="InterPro" id="IPR013785">
    <property type="entry name" value="Aldolase_TIM"/>
</dbReference>
<keyword evidence="17" id="KW-1185">Reference proteome</keyword>
<evidence type="ECO:0000313" key="17">
    <source>
        <dbReference type="Proteomes" id="UP000626210"/>
    </source>
</evidence>
<evidence type="ECO:0000256" key="13">
    <source>
        <dbReference type="RuleBase" id="RU003927"/>
    </source>
</evidence>
<feature type="binding site" evidence="11">
    <location>
        <begin position="383"/>
        <end position="387"/>
    </location>
    <ligand>
        <name>IMP</name>
        <dbReference type="ChEBI" id="CHEBI:58053"/>
    </ligand>
</feature>
<keyword evidence="4 11" id="KW-0332">GMP biosynthesis</keyword>
<evidence type="ECO:0000256" key="7">
    <source>
        <dbReference type="ARBA" id="ARBA00023002"/>
    </source>
</evidence>
<keyword evidence="3 11" id="KW-0479">Metal-binding</keyword>
<dbReference type="NCBIfam" id="TIGR01302">
    <property type="entry name" value="IMP_dehydrog"/>
    <property type="match status" value="1"/>
</dbReference>
<comment type="similarity">
    <text evidence="2 11 13">Belongs to the IMPDH/GMPR family.</text>
</comment>
<feature type="binding site" description="in other chain" evidence="11">
    <location>
        <position position="298"/>
    </location>
    <ligand>
        <name>K(+)</name>
        <dbReference type="ChEBI" id="CHEBI:29103"/>
        <note>ligand shared between two tetrameric partners</note>
    </ligand>
</feature>
<proteinExistence type="inferred from homology"/>
<keyword evidence="6 11" id="KW-0630">Potassium</keyword>
<evidence type="ECO:0000256" key="10">
    <source>
        <dbReference type="ARBA" id="ARBA00048028"/>
    </source>
</evidence>
<dbReference type="InterPro" id="IPR015875">
    <property type="entry name" value="IMP_DH/GMP_Rdtase_CS"/>
</dbReference>
<accession>A0ABQ3G611</accession>
<dbReference type="SMART" id="SM01240">
    <property type="entry name" value="IMPDH"/>
    <property type="match status" value="1"/>
</dbReference>
<comment type="caution">
    <text evidence="16">The sequence shown here is derived from an EMBL/GenBank/DDBJ whole genome shotgun (WGS) entry which is preliminary data.</text>
</comment>
<dbReference type="SUPFAM" id="SSF54631">
    <property type="entry name" value="CBS-domain pair"/>
    <property type="match status" value="1"/>
</dbReference>
<sequence>MRLLGKALTFDDVLLVPAYSQVLPKDTSLATRFSRNIALNLPLVSAAMDTVTEARLAIAIAQEGGMGIVHKNLTAQQQAAEVARVKRYESGVLRDPVVITPEHTVLQVMQLSEELGISGFPVIEAGKVIGIVTGRDLRFETRYDVPVRDIMTPRERLITVPDGTTLVDAKALLNKHKLERLLVVNDAFELKGLITVKDITKQTSFPNAARDASGRLRVGAAVGVGEGTEERVEALVKAGVDAIVVDTAHGHSKGVIERVRWVKQNYPQVDVVGGNIATGAAALALVEAGADAVKVGIGPGSICTTRIVAGVGVPQIMAVDNVATALAGSGVPLIADGGIRYSGDIAKAIAAGAYTVMMGGMFAGTEEAPGEVILFQGRSYKSYRGMGSIGAMQQGSADRYFQESSTGNPNADKLVPEGIEGRVPYKGSMISIVYQMAGGVRASMGYCGCASIEEMRNKAEFVEITTAGIRESHVHDVQITKEAPNYRAE</sequence>
<feature type="binding site" evidence="11">
    <location>
        <begin position="296"/>
        <end position="298"/>
    </location>
    <ligand>
        <name>NAD(+)</name>
        <dbReference type="ChEBI" id="CHEBI:57540"/>
    </ligand>
</feature>
<evidence type="ECO:0000256" key="3">
    <source>
        <dbReference type="ARBA" id="ARBA00022723"/>
    </source>
</evidence>
<evidence type="ECO:0000256" key="5">
    <source>
        <dbReference type="ARBA" id="ARBA00022755"/>
    </source>
</evidence>
<keyword evidence="7 11" id="KW-0560">Oxidoreductase</keyword>
<comment type="caution">
    <text evidence="11">Lacks conserved residue(s) required for the propagation of feature annotation.</text>
</comment>
<feature type="binding site" evidence="11">
    <location>
        <position position="417"/>
    </location>
    <ligand>
        <name>IMP</name>
        <dbReference type="ChEBI" id="CHEBI:58053"/>
    </ligand>
</feature>
<feature type="active site" description="Proton acceptor" evidence="11">
    <location>
        <position position="399"/>
    </location>
</feature>
<dbReference type="CDD" id="cd04601">
    <property type="entry name" value="CBS_pair_IMPDH"/>
    <property type="match status" value="1"/>
</dbReference>
<evidence type="ECO:0000256" key="9">
    <source>
        <dbReference type="ARBA" id="ARBA00023122"/>
    </source>
</evidence>
<evidence type="ECO:0000256" key="8">
    <source>
        <dbReference type="ARBA" id="ARBA00023027"/>
    </source>
</evidence>
<feature type="binding site" evidence="11">
    <location>
        <position position="301"/>
    </location>
    <ligand>
        <name>IMP</name>
        <dbReference type="ChEBI" id="CHEBI:58053"/>
    </ligand>
</feature>
<dbReference type="InterPro" id="IPR046342">
    <property type="entry name" value="CBS_dom_sf"/>
</dbReference>
<gene>
    <name evidence="11 16" type="primary">guaB</name>
    <name evidence="16" type="ORF">GCM10007320_39160</name>
</gene>
<dbReference type="EMBL" id="BMYK01000013">
    <property type="protein sequence ID" value="GHC90686.1"/>
    <property type="molecule type" value="Genomic_DNA"/>
</dbReference>
<dbReference type="CDD" id="cd00381">
    <property type="entry name" value="IMPDH"/>
    <property type="match status" value="1"/>
</dbReference>
<dbReference type="InterPro" id="IPR001093">
    <property type="entry name" value="IMP_DH_GMPRt"/>
</dbReference>
<feature type="binding site" evidence="11">
    <location>
        <begin position="359"/>
        <end position="360"/>
    </location>
    <ligand>
        <name>IMP</name>
        <dbReference type="ChEBI" id="CHEBI:58053"/>
    </ligand>
</feature>
<dbReference type="PIRSF" id="PIRSF000130">
    <property type="entry name" value="IMPDH"/>
    <property type="match status" value="1"/>
</dbReference>
<comment type="subunit">
    <text evidence="11">Homotetramer.</text>
</comment>
<evidence type="ECO:0000256" key="11">
    <source>
        <dbReference type="HAMAP-Rule" id="MF_01964"/>
    </source>
</evidence>
<dbReference type="Gene3D" id="3.20.20.70">
    <property type="entry name" value="Aldolase class I"/>
    <property type="match status" value="1"/>
</dbReference>
<dbReference type="SUPFAM" id="SSF51412">
    <property type="entry name" value="Inosine monophosphate dehydrogenase (IMPDH)"/>
    <property type="match status" value="1"/>
</dbReference>
<evidence type="ECO:0000256" key="12">
    <source>
        <dbReference type="PROSITE-ProRule" id="PRU00703"/>
    </source>
</evidence>
<feature type="domain" description="CBS" evidence="15">
    <location>
        <begin position="92"/>
        <end position="147"/>
    </location>
</feature>
<dbReference type="EC" id="1.1.1.205" evidence="11 14"/>
<evidence type="ECO:0000313" key="16">
    <source>
        <dbReference type="EMBL" id="GHC90686.1"/>
    </source>
</evidence>
<dbReference type="InterPro" id="IPR000644">
    <property type="entry name" value="CBS_dom"/>
</dbReference>
<dbReference type="InterPro" id="IPR005990">
    <property type="entry name" value="IMP_DH"/>
</dbReference>
<name>A0ABQ3G611_9BURK</name>
<keyword evidence="8 11" id="KW-0520">NAD</keyword>
<comment type="function">
    <text evidence="11">Catalyzes the conversion of inosine 5'-phosphate (IMP) to xanthosine 5'-phosphate (XMP), the first committed and rate-limiting step in the de novo synthesis of guanine nucleotides, and therefore plays an important role in the regulation of cell growth.</text>
</comment>
<dbReference type="PANTHER" id="PTHR11911">
    <property type="entry name" value="INOSINE-5-MONOPHOSPHATE DEHYDROGENASE RELATED"/>
    <property type="match status" value="1"/>
</dbReference>
<protein>
    <recommendedName>
        <fullName evidence="11 14">Inosine-5'-monophosphate dehydrogenase</fullName>
        <shortName evidence="11">IMP dehydrogenase</shortName>
        <shortName evidence="11">IMPD</shortName>
        <shortName evidence="11">IMPDH</shortName>
        <ecNumber evidence="11 14">1.1.1.205</ecNumber>
    </recommendedName>
</protein>
<dbReference type="RefSeq" id="WP_189688582.1">
    <property type="nucleotide sequence ID" value="NZ_BMYK01000013.1"/>
</dbReference>
<feature type="active site" description="Thioimidate intermediate" evidence="11">
    <location>
        <position position="303"/>
    </location>
</feature>
<feature type="binding site" evidence="11">
    <location>
        <position position="472"/>
    </location>
    <ligand>
        <name>K(+)</name>
        <dbReference type="ChEBI" id="CHEBI:29103"/>
        <note>ligand shared between two tetrameric partners</note>
    </ligand>
</feature>
<comment type="pathway">
    <text evidence="11 14">Purine metabolism; XMP biosynthesis via de novo pathway; XMP from IMP: step 1/1.</text>
</comment>
<evidence type="ECO:0000256" key="6">
    <source>
        <dbReference type="ARBA" id="ARBA00022958"/>
    </source>
</evidence>
<evidence type="ECO:0000256" key="2">
    <source>
        <dbReference type="ARBA" id="ARBA00005502"/>
    </source>
</evidence>
<dbReference type="PANTHER" id="PTHR11911:SF111">
    <property type="entry name" value="INOSINE-5'-MONOPHOSPHATE DEHYDROGENASE"/>
    <property type="match status" value="1"/>
</dbReference>
<keyword evidence="9 12" id="KW-0129">CBS domain</keyword>
<comment type="activity regulation">
    <text evidence="11">Mycophenolic acid (MPA) is a non-competitive inhibitor that prevents formation of the closed enzyme conformation by binding to the same site as the amobile flap. In contrast, mizoribine monophosphate (MZP) is a competitive inhibitor that induces the closed conformation. MPA is a potent inhibitor of mammalian IMPDHs but a poor inhibitor of the bacterial enzymes. MZP is a more potent inhibitor of bacterial IMPDH.</text>
</comment>
<feature type="binding site" description="in other chain" evidence="11">
    <location>
        <position position="303"/>
    </location>
    <ligand>
        <name>K(+)</name>
        <dbReference type="ChEBI" id="CHEBI:29103"/>
        <note>ligand shared between two tetrameric partners</note>
    </ligand>
</feature>
<evidence type="ECO:0000259" key="15">
    <source>
        <dbReference type="PROSITE" id="PS51371"/>
    </source>
</evidence>
<evidence type="ECO:0000256" key="14">
    <source>
        <dbReference type="RuleBase" id="RU003928"/>
    </source>
</evidence>
<dbReference type="PROSITE" id="PS00487">
    <property type="entry name" value="IMP_DH_GMP_RED"/>
    <property type="match status" value="1"/>
</dbReference>
<comment type="catalytic activity">
    <reaction evidence="10 11 14">
        <text>IMP + NAD(+) + H2O = XMP + NADH + H(+)</text>
        <dbReference type="Rhea" id="RHEA:11708"/>
        <dbReference type="ChEBI" id="CHEBI:15377"/>
        <dbReference type="ChEBI" id="CHEBI:15378"/>
        <dbReference type="ChEBI" id="CHEBI:57464"/>
        <dbReference type="ChEBI" id="CHEBI:57540"/>
        <dbReference type="ChEBI" id="CHEBI:57945"/>
        <dbReference type="ChEBI" id="CHEBI:58053"/>
        <dbReference type="EC" id="1.1.1.205"/>
    </reaction>
</comment>
<evidence type="ECO:0000256" key="1">
    <source>
        <dbReference type="ARBA" id="ARBA00001958"/>
    </source>
</evidence>
<dbReference type="Pfam" id="PF00571">
    <property type="entry name" value="CBS"/>
    <property type="match status" value="2"/>
</dbReference>
<dbReference type="Pfam" id="PF00478">
    <property type="entry name" value="IMPDH"/>
    <property type="match status" value="1"/>
</dbReference>
<feature type="binding site" evidence="11">
    <location>
        <position position="471"/>
    </location>
    <ligand>
        <name>K(+)</name>
        <dbReference type="ChEBI" id="CHEBI:29103"/>
        <note>ligand shared between two tetrameric partners</note>
    </ligand>
</feature>
<feature type="domain" description="CBS" evidence="15">
    <location>
        <begin position="151"/>
        <end position="209"/>
    </location>
</feature>
<dbReference type="Proteomes" id="UP000626210">
    <property type="component" value="Unassembled WGS sequence"/>
</dbReference>
<feature type="binding site" evidence="11">
    <location>
        <position position="473"/>
    </location>
    <ligand>
        <name>K(+)</name>
        <dbReference type="ChEBI" id="CHEBI:29103"/>
        <note>ligand shared between two tetrameric partners</note>
    </ligand>
</feature>
<organism evidence="16 17">
    <name type="scientific">Pseudorhodoferax aquiterrae</name>
    <dbReference type="NCBI Taxonomy" id="747304"/>
    <lineage>
        <taxon>Bacteria</taxon>
        <taxon>Pseudomonadati</taxon>
        <taxon>Pseudomonadota</taxon>
        <taxon>Betaproteobacteria</taxon>
        <taxon>Burkholderiales</taxon>
        <taxon>Comamonadaceae</taxon>
    </lineage>
</organism>
<dbReference type="HAMAP" id="MF_01964">
    <property type="entry name" value="IMPDH"/>
    <property type="match status" value="1"/>
</dbReference>
<dbReference type="PROSITE" id="PS51371">
    <property type="entry name" value="CBS"/>
    <property type="match status" value="2"/>
</dbReference>
<evidence type="ECO:0000256" key="4">
    <source>
        <dbReference type="ARBA" id="ARBA00022749"/>
    </source>
</evidence>
<dbReference type="SMART" id="SM00116">
    <property type="entry name" value="CBS"/>
    <property type="match status" value="2"/>
</dbReference>
<comment type="cofactor">
    <cofactor evidence="1 11">
        <name>K(+)</name>
        <dbReference type="ChEBI" id="CHEBI:29103"/>
    </cofactor>
</comment>
<feature type="binding site" evidence="11">
    <location>
        <begin position="336"/>
        <end position="338"/>
    </location>
    <ligand>
        <name>IMP</name>
        <dbReference type="ChEBI" id="CHEBI:58053"/>
    </ligand>
</feature>
<feature type="binding site" description="in other chain" evidence="11">
    <location>
        <position position="300"/>
    </location>
    <ligand>
        <name>K(+)</name>
        <dbReference type="ChEBI" id="CHEBI:29103"/>
        <note>ligand shared between two tetrameric partners</note>
    </ligand>
</feature>